<feature type="compositionally biased region" description="Polar residues" evidence="14">
    <location>
        <begin position="48"/>
        <end position="92"/>
    </location>
</feature>
<feature type="region of interest" description="Disordered" evidence="14">
    <location>
        <begin position="1"/>
        <end position="316"/>
    </location>
</feature>
<dbReference type="Pfam" id="PF05064">
    <property type="entry name" value="Nsp1_C"/>
    <property type="match status" value="1"/>
</dbReference>
<dbReference type="GO" id="GO:0005543">
    <property type="term" value="F:phospholipid binding"/>
    <property type="evidence" value="ECO:0007669"/>
    <property type="project" value="TreeGrafter"/>
</dbReference>
<dbReference type="Proteomes" id="UP000002059">
    <property type="component" value="Partially assembled WGS sequence"/>
</dbReference>
<keyword evidence="6" id="KW-0509">mRNA transport</keyword>
<dbReference type="GO" id="GO:0017056">
    <property type="term" value="F:structural constituent of nuclear pore"/>
    <property type="evidence" value="ECO:0007669"/>
    <property type="project" value="InterPro"/>
</dbReference>
<dbReference type="STRING" id="502779.C1H7K9"/>
<keyword evidence="17" id="KW-1185">Reference proteome</keyword>
<feature type="compositionally biased region" description="Polar residues" evidence="14">
    <location>
        <begin position="177"/>
        <end position="192"/>
    </location>
</feature>
<evidence type="ECO:0000256" key="8">
    <source>
        <dbReference type="ARBA" id="ARBA00023010"/>
    </source>
</evidence>
<dbReference type="AlphaFoldDB" id="C1H7K9"/>
<evidence type="ECO:0000256" key="5">
    <source>
        <dbReference type="ARBA" id="ARBA00022448"/>
    </source>
</evidence>
<feature type="compositionally biased region" description="Polar residues" evidence="14">
    <location>
        <begin position="362"/>
        <end position="383"/>
    </location>
</feature>
<comment type="similarity">
    <text evidence="4">Belongs to the nucleoporin NSP1/NUP62 family.</text>
</comment>
<protein>
    <recommendedName>
        <fullName evidence="11">Nucleoporin NSP1</fullName>
    </recommendedName>
    <alternativeName>
        <fullName evidence="12">Nuclear pore protein NSP1</fullName>
    </alternativeName>
    <alternativeName>
        <fullName evidence="13">Nucleoskeletal-like protein</fullName>
    </alternativeName>
</protein>
<keyword evidence="9" id="KW-0906">Nuclear pore complex</keyword>
<evidence type="ECO:0000256" key="13">
    <source>
        <dbReference type="ARBA" id="ARBA00081079"/>
    </source>
</evidence>
<evidence type="ECO:0000256" key="10">
    <source>
        <dbReference type="ARBA" id="ARBA00023242"/>
    </source>
</evidence>
<dbReference type="HOGENOM" id="CLU_018823_0_0_1"/>
<reference evidence="16 17" key="1">
    <citation type="journal article" date="2011" name="PLoS Genet.">
        <title>Comparative genomic analysis of human fungal pathogens causing paracoccidioidomycosis.</title>
        <authorList>
            <person name="Desjardins C.A."/>
            <person name="Champion M.D."/>
            <person name="Holder J.W."/>
            <person name="Muszewska A."/>
            <person name="Goldberg J."/>
            <person name="Bailao A.M."/>
            <person name="Brigido M.M."/>
            <person name="Ferreira M.E."/>
            <person name="Garcia A.M."/>
            <person name="Grynberg M."/>
            <person name="Gujja S."/>
            <person name="Heiman D.I."/>
            <person name="Henn M.R."/>
            <person name="Kodira C.D."/>
            <person name="Leon-Narvaez H."/>
            <person name="Longo L.V."/>
            <person name="Ma L.J."/>
            <person name="Malavazi I."/>
            <person name="Matsuo A.L."/>
            <person name="Morais F.V."/>
            <person name="Pereira M."/>
            <person name="Rodriguez-Brito S."/>
            <person name="Sakthikumar S."/>
            <person name="Salem-Izacc S.M."/>
            <person name="Sykes S.M."/>
            <person name="Teixeira M.M."/>
            <person name="Vallejo M.C."/>
            <person name="Walter M.E."/>
            <person name="Yandava C."/>
            <person name="Young S."/>
            <person name="Zeng Q."/>
            <person name="Zucker J."/>
            <person name="Felipe M.S."/>
            <person name="Goldman G.H."/>
            <person name="Haas B.J."/>
            <person name="McEwen J.G."/>
            <person name="Nino-Vega G."/>
            <person name="Puccia R."/>
            <person name="San-Blas G."/>
            <person name="Soares C.M."/>
            <person name="Birren B.W."/>
            <person name="Cuomo C.A."/>
        </authorList>
    </citation>
    <scope>NUCLEOTIDE SEQUENCE [LARGE SCALE GENOMIC DNA]</scope>
    <source>
        <strain evidence="17">ATCC MYA-826 / Pb01</strain>
    </source>
</reference>
<dbReference type="PANTHER" id="PTHR12084:SF0">
    <property type="entry name" value="NUCLEAR PORE GLYCOPROTEIN P62"/>
    <property type="match status" value="1"/>
</dbReference>
<evidence type="ECO:0000313" key="16">
    <source>
        <dbReference type="EMBL" id="EEH36332.2"/>
    </source>
</evidence>
<dbReference type="InterPro" id="IPR026010">
    <property type="entry name" value="NSP1/NUP62"/>
</dbReference>
<evidence type="ECO:0000256" key="4">
    <source>
        <dbReference type="ARBA" id="ARBA00005911"/>
    </source>
</evidence>
<dbReference type="GO" id="GO:0051028">
    <property type="term" value="P:mRNA transport"/>
    <property type="evidence" value="ECO:0007669"/>
    <property type="project" value="UniProtKB-KW"/>
</dbReference>
<feature type="compositionally biased region" description="Polar residues" evidence="14">
    <location>
        <begin position="1"/>
        <end position="21"/>
    </location>
</feature>
<dbReference type="KEGG" id="pbl:PAAG_06750"/>
<feature type="compositionally biased region" description="Low complexity" evidence="14">
    <location>
        <begin position="397"/>
        <end position="439"/>
    </location>
</feature>
<evidence type="ECO:0000256" key="2">
    <source>
        <dbReference type="ARBA" id="ARBA00004567"/>
    </source>
</evidence>
<evidence type="ECO:0000256" key="3">
    <source>
        <dbReference type="ARBA" id="ARBA00004620"/>
    </source>
</evidence>
<dbReference type="GO" id="GO:0031965">
    <property type="term" value="C:nuclear membrane"/>
    <property type="evidence" value="ECO:0007669"/>
    <property type="project" value="UniProtKB-SubCell"/>
</dbReference>
<dbReference type="GeneID" id="9094587"/>
<feature type="compositionally biased region" description="Polar residues" evidence="14">
    <location>
        <begin position="237"/>
        <end position="259"/>
    </location>
</feature>
<keyword evidence="5" id="KW-0813">Transport</keyword>
<keyword evidence="7" id="KW-0653">Protein transport</keyword>
<dbReference type="InterPro" id="IPR007758">
    <property type="entry name" value="Nucleoporin_NSP1_C"/>
</dbReference>
<evidence type="ECO:0000256" key="14">
    <source>
        <dbReference type="SAM" id="MobiDB-lite"/>
    </source>
</evidence>
<keyword evidence="10" id="KW-0539">Nucleus</keyword>
<feature type="compositionally biased region" description="Polar residues" evidence="14">
    <location>
        <begin position="115"/>
        <end position="130"/>
    </location>
</feature>
<feature type="domain" description="Nucleoporin NSP1-like C-terminal" evidence="15">
    <location>
        <begin position="455"/>
        <end position="556"/>
    </location>
</feature>
<feature type="compositionally biased region" description="Polar residues" evidence="14">
    <location>
        <begin position="141"/>
        <end position="150"/>
    </location>
</feature>
<evidence type="ECO:0000256" key="7">
    <source>
        <dbReference type="ARBA" id="ARBA00022927"/>
    </source>
</evidence>
<dbReference type="GO" id="GO:0044613">
    <property type="term" value="C:nuclear pore central transport channel"/>
    <property type="evidence" value="ECO:0007669"/>
    <property type="project" value="TreeGrafter"/>
</dbReference>
<accession>C1H7K9</accession>
<name>C1H7K9_PARBA</name>
<evidence type="ECO:0000313" key="17">
    <source>
        <dbReference type="Proteomes" id="UP000002059"/>
    </source>
</evidence>
<evidence type="ECO:0000256" key="12">
    <source>
        <dbReference type="ARBA" id="ARBA00078941"/>
    </source>
</evidence>
<dbReference type="PANTHER" id="PTHR12084">
    <property type="entry name" value="NUCLEAR PORE GLYCOPROTEIN P62-RELATED"/>
    <property type="match status" value="1"/>
</dbReference>
<dbReference type="Gene3D" id="1.20.5.170">
    <property type="match status" value="1"/>
</dbReference>
<organism evidence="16 17">
    <name type="scientific">Paracoccidioides lutzii (strain ATCC MYA-826 / Pb01)</name>
    <name type="common">Paracoccidioides brasiliensis</name>
    <dbReference type="NCBI Taxonomy" id="502779"/>
    <lineage>
        <taxon>Eukaryota</taxon>
        <taxon>Fungi</taxon>
        <taxon>Dikarya</taxon>
        <taxon>Ascomycota</taxon>
        <taxon>Pezizomycotina</taxon>
        <taxon>Eurotiomycetes</taxon>
        <taxon>Eurotiomycetidae</taxon>
        <taxon>Onygenales</taxon>
        <taxon>Ajellomycetaceae</taxon>
        <taxon>Paracoccidioides</taxon>
    </lineage>
</organism>
<evidence type="ECO:0000256" key="6">
    <source>
        <dbReference type="ARBA" id="ARBA00022816"/>
    </source>
</evidence>
<feature type="region of interest" description="Disordered" evidence="14">
    <location>
        <begin position="360"/>
        <end position="439"/>
    </location>
</feature>
<dbReference type="OMA" id="EMMSKQV"/>
<dbReference type="OrthoDB" id="344345at2759"/>
<evidence type="ECO:0000256" key="9">
    <source>
        <dbReference type="ARBA" id="ARBA00023132"/>
    </source>
</evidence>
<feature type="compositionally biased region" description="Low complexity" evidence="14">
    <location>
        <begin position="295"/>
        <end position="311"/>
    </location>
</feature>
<dbReference type="GO" id="GO:0006606">
    <property type="term" value="P:protein import into nucleus"/>
    <property type="evidence" value="ECO:0007669"/>
    <property type="project" value="TreeGrafter"/>
</dbReference>
<feature type="compositionally biased region" description="Polar residues" evidence="14">
    <location>
        <begin position="158"/>
        <end position="170"/>
    </location>
</feature>
<dbReference type="eggNOG" id="KOG2196">
    <property type="taxonomic scope" value="Eukaryota"/>
</dbReference>
<dbReference type="EMBL" id="KN294011">
    <property type="protein sequence ID" value="EEH36332.2"/>
    <property type="molecule type" value="Genomic_DNA"/>
</dbReference>
<gene>
    <name evidence="16" type="ORF">PAAG_06750</name>
</gene>
<comment type="subcellular location">
    <subcellularLocation>
        <location evidence="1">Nucleus membrane</location>
        <topology evidence="1">Peripheral membrane protein</topology>
        <orientation evidence="1">Cytoplasmic side</orientation>
    </subcellularLocation>
    <subcellularLocation>
        <location evidence="3">Nucleus membrane</location>
        <topology evidence="3">Peripheral membrane protein</topology>
        <orientation evidence="3">Nucleoplasmic side</orientation>
    </subcellularLocation>
    <subcellularLocation>
        <location evidence="2">Nucleus</location>
        <location evidence="2">Nuclear pore complex</location>
    </subcellularLocation>
</comment>
<evidence type="ECO:0000256" key="1">
    <source>
        <dbReference type="ARBA" id="ARBA00004335"/>
    </source>
</evidence>
<evidence type="ECO:0000256" key="11">
    <source>
        <dbReference type="ARBA" id="ARBA00068864"/>
    </source>
</evidence>
<dbReference type="GO" id="GO:0006405">
    <property type="term" value="P:RNA export from nucleus"/>
    <property type="evidence" value="ECO:0007669"/>
    <property type="project" value="TreeGrafter"/>
</dbReference>
<feature type="compositionally biased region" description="Low complexity" evidence="14">
    <location>
        <begin position="215"/>
        <end position="233"/>
    </location>
</feature>
<keyword evidence="8" id="KW-0811">Translocation</keyword>
<proteinExistence type="inferred from homology"/>
<dbReference type="VEuPathDB" id="FungiDB:PAAG_06750"/>
<dbReference type="FunFam" id="1.20.5.170:FF:000040">
    <property type="entry name" value="Nuclear pore glycoprotein p62"/>
    <property type="match status" value="1"/>
</dbReference>
<feature type="compositionally biased region" description="Low complexity" evidence="14">
    <location>
        <begin position="272"/>
        <end position="288"/>
    </location>
</feature>
<dbReference type="RefSeq" id="XP_015700429.1">
    <property type="nucleotide sequence ID" value="XM_015845994.1"/>
</dbReference>
<evidence type="ECO:0000259" key="15">
    <source>
        <dbReference type="Pfam" id="PF05064"/>
    </source>
</evidence>
<sequence>MSSPFQFGTPSTSGASNTPTFGTAGASPFSQNASGNTGGVFGSVGATPATSSSATPLFGGSTTPATGQTGSMFGGQSSKHTFGVISGTTSSPFAKPSDQGQTGGQTSTTPLFGAASQTPKPTEPASSGQAKSGLFGELGKNTPSTGSLFGNATPAASGATSVFGNMSTTPAKPPPQSSTGSSLFGNQGSTKPGESAPLFGQKPSSNPFGGQGAVTGTLSSTSASTPATTTTTLFPNAPQSQTTSSGNLFNVPTTKGQITETEKSDAKPSALSTAGTSTTPQTSGSPFSVPSTSGTQSPQKQSSFPSSKPTFGTLTPATSAETAQKPLFGSLGGSSASTSTLSMTSTTATTTTAAPAGGLFVSISTPKTNAPKESTTPASTPGQAASGMFNLNKPSLTTVPTTSTPATTSATDGKTTITAPPTTDTTTATTTACTTPTTTATASGLGASIVGPPPPAQSRLKNKTMDEIITRWATDLTKYQKEFQEQAEQVATWDRMLVDNGTKVQKLYGNTVDAERATQEVERQLASVEGQQDELSSWLDRYEQEVQALLSKQVGTTDSLQGPDQERERTYKLAERLSERLNEMGQDLTSMIEEVNSASSTLNKTTKADEPISQIVRILNSHLSQLQLIDQGTANLHAKIAAAQKLGSSLSMHQHQSPYGQYRNGTSNGLGGGGAAEDFYKAYMGRR</sequence>